<dbReference type="RefSeq" id="WP_066791348.1">
    <property type="nucleotide sequence ID" value="NZ_CP014806.1"/>
</dbReference>
<evidence type="ECO:0000256" key="2">
    <source>
        <dbReference type="ARBA" id="ARBA00023315"/>
    </source>
</evidence>
<evidence type="ECO:0000313" key="5">
    <source>
        <dbReference type="Proteomes" id="UP000076021"/>
    </source>
</evidence>
<reference evidence="4 5" key="1">
    <citation type="journal article" date="2016" name="Genome Announc.">
        <title>Whole-Genome Sequence of Rummeliibacillus stabekisii Strain PP9 Isolated from Antarctic Soil.</title>
        <authorList>
            <person name="da Mota F.F."/>
            <person name="Vollu R.E."/>
            <person name="Jurelevicius D."/>
            <person name="Seldin L."/>
        </authorList>
    </citation>
    <scope>NUCLEOTIDE SEQUENCE [LARGE SCALE GENOMIC DNA]</scope>
    <source>
        <strain evidence="4 5">PP9</strain>
    </source>
</reference>
<gene>
    <name evidence="4" type="ORF">ATY39_15630</name>
</gene>
<dbReference type="SUPFAM" id="SSF55729">
    <property type="entry name" value="Acyl-CoA N-acyltransferases (Nat)"/>
    <property type="match status" value="1"/>
</dbReference>
<proteinExistence type="predicted"/>
<dbReference type="InterPro" id="IPR000182">
    <property type="entry name" value="GNAT_dom"/>
</dbReference>
<evidence type="ECO:0000256" key="1">
    <source>
        <dbReference type="ARBA" id="ARBA00022679"/>
    </source>
</evidence>
<dbReference type="OrthoDB" id="5319888at2"/>
<dbReference type="PANTHER" id="PTHR43420:SF47">
    <property type="entry name" value="N-ACETYLTRANSFERASE DOMAIN-CONTAINING PROTEIN"/>
    <property type="match status" value="1"/>
</dbReference>
<reference evidence="5" key="2">
    <citation type="submission" date="2016-03" db="EMBL/GenBank/DDBJ databases">
        <authorList>
            <person name="Seldin L."/>
        </authorList>
    </citation>
    <scope>NUCLEOTIDE SEQUENCE [LARGE SCALE GENOMIC DNA]</scope>
    <source>
        <strain evidence="5">PP9</strain>
    </source>
</reference>
<dbReference type="STRING" id="241244.ATY39_15630"/>
<sequence length="185" mass="20971">MNIRHAQIADAPYIAPLIVDAIGDIANRLTGETEPQTVLNELQALFKRKDNRHSYLNTYVAEIDGNVAGMMVVYGGDQAQELDHNLEKWLSDKGAEIQTIEVEARPDEFYIDTICTSPKFRGKGIGTALLEYVDTLAKEKGYSKLSLSVEKEKERARKLYEKMGYVYAEPWIIIGEEFDHMVKKV</sequence>
<dbReference type="Pfam" id="PF00583">
    <property type="entry name" value="Acetyltransf_1"/>
    <property type="match status" value="1"/>
</dbReference>
<dbReference type="CDD" id="cd04301">
    <property type="entry name" value="NAT_SF"/>
    <property type="match status" value="1"/>
</dbReference>
<keyword evidence="2" id="KW-0012">Acyltransferase</keyword>
<dbReference type="InterPro" id="IPR016181">
    <property type="entry name" value="Acyl_CoA_acyltransferase"/>
</dbReference>
<dbReference type="EMBL" id="CP014806">
    <property type="protein sequence ID" value="AMX00703.1"/>
    <property type="molecule type" value="Genomic_DNA"/>
</dbReference>
<keyword evidence="1 4" id="KW-0808">Transferase</keyword>
<dbReference type="Proteomes" id="UP000076021">
    <property type="component" value="Chromosome"/>
</dbReference>
<dbReference type="InterPro" id="IPR050680">
    <property type="entry name" value="YpeA/RimI_acetyltransf"/>
</dbReference>
<dbReference type="KEGG" id="rst:ATY39_15630"/>
<feature type="domain" description="N-acetyltransferase" evidence="3">
    <location>
        <begin position="1"/>
        <end position="185"/>
    </location>
</feature>
<keyword evidence="5" id="KW-1185">Reference proteome</keyword>
<name>A0A143HG54_9BACL</name>
<evidence type="ECO:0000313" key="4">
    <source>
        <dbReference type="EMBL" id="AMX00703.1"/>
    </source>
</evidence>
<dbReference type="AlphaFoldDB" id="A0A143HG54"/>
<organism evidence="4 5">
    <name type="scientific">Rummeliibacillus stabekisii</name>
    <dbReference type="NCBI Taxonomy" id="241244"/>
    <lineage>
        <taxon>Bacteria</taxon>
        <taxon>Bacillati</taxon>
        <taxon>Bacillota</taxon>
        <taxon>Bacilli</taxon>
        <taxon>Bacillales</taxon>
        <taxon>Caryophanaceae</taxon>
        <taxon>Rummeliibacillus</taxon>
    </lineage>
</organism>
<dbReference type="Gene3D" id="3.40.630.30">
    <property type="match status" value="1"/>
</dbReference>
<dbReference type="PANTHER" id="PTHR43420">
    <property type="entry name" value="ACETYLTRANSFERASE"/>
    <property type="match status" value="1"/>
</dbReference>
<accession>A0A143HG54</accession>
<protein>
    <submittedName>
        <fullName evidence="4">Acetyltransferase</fullName>
    </submittedName>
</protein>
<evidence type="ECO:0000259" key="3">
    <source>
        <dbReference type="PROSITE" id="PS51186"/>
    </source>
</evidence>
<dbReference type="GO" id="GO:0016747">
    <property type="term" value="F:acyltransferase activity, transferring groups other than amino-acyl groups"/>
    <property type="evidence" value="ECO:0007669"/>
    <property type="project" value="InterPro"/>
</dbReference>
<dbReference type="PROSITE" id="PS51186">
    <property type="entry name" value="GNAT"/>
    <property type="match status" value="1"/>
</dbReference>